<dbReference type="RefSeq" id="WP_135965717.1">
    <property type="nucleotide sequence ID" value="NZ_SRXT01000010.1"/>
</dbReference>
<protein>
    <recommendedName>
        <fullName evidence="3">TonB-dependent receptor</fullName>
    </recommendedName>
</protein>
<dbReference type="AlphaFoldDB" id="A0A4V3QY25"/>
<dbReference type="EMBL" id="SRXT01000010">
    <property type="protein sequence ID" value="TGX48682.1"/>
    <property type="molecule type" value="Genomic_DNA"/>
</dbReference>
<keyword evidence="2" id="KW-1185">Reference proteome</keyword>
<evidence type="ECO:0000313" key="2">
    <source>
        <dbReference type="Proteomes" id="UP000306147"/>
    </source>
</evidence>
<dbReference type="Proteomes" id="UP000306147">
    <property type="component" value="Unassembled WGS sequence"/>
</dbReference>
<proteinExistence type="predicted"/>
<dbReference type="OrthoDB" id="7277632at2"/>
<evidence type="ECO:0000313" key="1">
    <source>
        <dbReference type="EMBL" id="TGX48682.1"/>
    </source>
</evidence>
<evidence type="ECO:0008006" key="3">
    <source>
        <dbReference type="Google" id="ProtNLM"/>
    </source>
</evidence>
<accession>A0A4V3QY25</accession>
<sequence length="85" mass="9467">MALYASDEWQIAPGFRIDGGARFEQVIARGAQENSRSINLGNPLTLADDRALTSNGVFVPYSRTFVGWPLGTDWRFVERAGMFAR</sequence>
<organism evidence="1 2">
    <name type="scientific">Sphingomonas gei</name>
    <dbReference type="NCBI Taxonomy" id="1395960"/>
    <lineage>
        <taxon>Bacteria</taxon>
        <taxon>Pseudomonadati</taxon>
        <taxon>Pseudomonadota</taxon>
        <taxon>Alphaproteobacteria</taxon>
        <taxon>Sphingomonadales</taxon>
        <taxon>Sphingomonadaceae</taxon>
        <taxon>Sphingomonas</taxon>
    </lineage>
</organism>
<reference evidence="1 2" key="1">
    <citation type="submission" date="2019-04" db="EMBL/GenBank/DDBJ databases">
        <title>Sphingomonas psychrotolerans sp. nov., isolated from soil in the Tianshan Mountains, Xinjiang, China.</title>
        <authorList>
            <person name="Luo Y."/>
            <person name="Sheng H."/>
        </authorList>
    </citation>
    <scope>NUCLEOTIDE SEQUENCE [LARGE SCALE GENOMIC DNA]</scope>
    <source>
        <strain evidence="1 2">ZFGT-11</strain>
    </source>
</reference>
<name>A0A4V3QY25_9SPHN</name>
<comment type="caution">
    <text evidence="1">The sequence shown here is derived from an EMBL/GenBank/DDBJ whole genome shotgun (WGS) entry which is preliminary data.</text>
</comment>
<gene>
    <name evidence="1" type="ORF">E5A73_20460</name>
</gene>